<dbReference type="InterPro" id="IPR036397">
    <property type="entry name" value="RNaseH_sf"/>
</dbReference>
<dbReference type="EMBL" id="KQ416168">
    <property type="protein sequence ID" value="KOF98363.1"/>
    <property type="molecule type" value="Genomic_DNA"/>
</dbReference>
<dbReference type="AlphaFoldDB" id="A0A0L8IA31"/>
<protein>
    <recommendedName>
        <fullName evidence="2">Integrase catalytic domain-containing protein</fullName>
    </recommendedName>
</protein>
<gene>
    <name evidence="1" type="ORF">OCBIM_22025798mg</name>
</gene>
<dbReference type="PANTHER" id="PTHR38681:SF1">
    <property type="entry name" value="RETROVIRUS-RELATED POL POLYPROTEIN FROM TRANSPOSON 412-LIKE PROTEIN"/>
    <property type="match status" value="1"/>
</dbReference>
<dbReference type="OrthoDB" id="10056584at2759"/>
<evidence type="ECO:0000313" key="1">
    <source>
        <dbReference type="EMBL" id="KOF98363.1"/>
    </source>
</evidence>
<reference evidence="1" key="1">
    <citation type="submission" date="2015-07" db="EMBL/GenBank/DDBJ databases">
        <title>MeaNS - Measles Nucleotide Surveillance Program.</title>
        <authorList>
            <person name="Tran T."/>
            <person name="Druce J."/>
        </authorList>
    </citation>
    <scope>NUCLEOTIDE SEQUENCE</scope>
    <source>
        <strain evidence="1">UCB-OBI-ISO-001</strain>
        <tissue evidence="1">Gonad</tissue>
    </source>
</reference>
<dbReference type="Gene3D" id="3.30.420.10">
    <property type="entry name" value="Ribonuclease H-like superfamily/Ribonuclease H"/>
    <property type="match status" value="1"/>
</dbReference>
<proteinExistence type="predicted"/>
<dbReference type="PANTHER" id="PTHR38681">
    <property type="entry name" value="RETROVIRUS-RELATED POL POLYPROTEIN FROM TRANSPOSON 412-LIKE PROTEIN-RELATED"/>
    <property type="match status" value="1"/>
</dbReference>
<dbReference type="PROSITE" id="PS51257">
    <property type="entry name" value="PROKAR_LIPOPROTEIN"/>
    <property type="match status" value="1"/>
</dbReference>
<evidence type="ECO:0008006" key="2">
    <source>
        <dbReference type="Google" id="ProtNLM"/>
    </source>
</evidence>
<accession>A0A0L8IA31</accession>
<sequence length="83" mass="9186">MVECFHRQLKAALRASPNPQSWTVFLPVLLLGCRTVVKADLGFSAAELLYGTTLALPDTMLVPDKLQPPNPASYVTRLRDFTL</sequence>
<name>A0A0L8IA31_OCTBM</name>
<dbReference type="STRING" id="37653.A0A0L8IA31"/>
<organism evidence="1">
    <name type="scientific">Octopus bimaculoides</name>
    <name type="common">California two-spotted octopus</name>
    <dbReference type="NCBI Taxonomy" id="37653"/>
    <lineage>
        <taxon>Eukaryota</taxon>
        <taxon>Metazoa</taxon>
        <taxon>Spiralia</taxon>
        <taxon>Lophotrochozoa</taxon>
        <taxon>Mollusca</taxon>
        <taxon>Cephalopoda</taxon>
        <taxon>Coleoidea</taxon>
        <taxon>Octopodiformes</taxon>
        <taxon>Octopoda</taxon>
        <taxon>Incirrata</taxon>
        <taxon>Octopodidae</taxon>
        <taxon>Octopus</taxon>
    </lineage>
</organism>
<dbReference type="GO" id="GO:0003676">
    <property type="term" value="F:nucleic acid binding"/>
    <property type="evidence" value="ECO:0007669"/>
    <property type="project" value="InterPro"/>
</dbReference>